<dbReference type="CDD" id="cd23370">
    <property type="entry name" value="beta-trefoil_STI_MkMLP-like"/>
    <property type="match status" value="2"/>
</dbReference>
<dbReference type="PRINTS" id="PR00291">
    <property type="entry name" value="KUNITZINHBTR"/>
</dbReference>
<sequence length="679" mass="74739">MKSSFVALSILFLALSTKSSLGEQAEPLLDINGDKVVVGTEYYITSWVWGAGGGGLNLHAGRNSLCPMDVIQESWDTRNGLPLTFLHVSNNQDDNIVYESTDVNIKFTNAPVSCNQPTVWKVDDYDKSTGQWYITTNGVEGNAGPETLLNWFKFERYEHTYGYKIVHCPSVCESCVKLCSNVGYHVADDGETLSGALGQQIKGILLICFLYALGREINDDQEGHSQERVAHVAVGKAVLEEQLTTVVVALAAAEREAVSKDQVVHELREELEGKDNALACVMVKLGLGVVDRFKRSPACALLITDAVVSINLTLILRWFQPKSKLKNNSIIMKSSFVALSILFLALSTKSSLGEQAEPLLDINGHKVVVGTEYYITSWVWGAGGGGLNLHAGRNSLCPMDVIQESWDTRNGLPLTFLHVSNNQDDNIVYESTDVNIKFTNAPVSCNQPTVWKVDDYDKSTGQWYITTNGVEGNAGPETLLNWFKFERYEHTYGYKIVHCPSVCESCVKLCSNVGYHVADDGETLSGALGQQIKGILLICFLYALGREINDDQEGHSQERVARVAVGKVVLEEQLATVVVALAAAEREAVSKDQVVHELREELEGKDNALACVMVKLGLGVVDRFKRSPACVKLVGRENHLRVDREVRGGDQVVVASVATVTVLEKKKKKKREAKEEEEH</sequence>
<feature type="signal peptide" evidence="1">
    <location>
        <begin position="1"/>
        <end position="22"/>
    </location>
</feature>
<proteinExistence type="predicted"/>
<comment type="caution">
    <text evidence="2">The sequence shown here is derived from an EMBL/GenBank/DDBJ whole genome shotgun (WGS) entry which is preliminary data.</text>
</comment>
<dbReference type="GO" id="GO:0004866">
    <property type="term" value="F:endopeptidase inhibitor activity"/>
    <property type="evidence" value="ECO:0007669"/>
    <property type="project" value="InterPro"/>
</dbReference>
<evidence type="ECO:0000313" key="2">
    <source>
        <dbReference type="EMBL" id="KAI9177273.1"/>
    </source>
</evidence>
<name>A0AAD5IV63_ACENE</name>
<keyword evidence="3" id="KW-1185">Reference proteome</keyword>
<organism evidence="2 3">
    <name type="scientific">Acer negundo</name>
    <name type="common">Box elder</name>
    <dbReference type="NCBI Taxonomy" id="4023"/>
    <lineage>
        <taxon>Eukaryota</taxon>
        <taxon>Viridiplantae</taxon>
        <taxon>Streptophyta</taxon>
        <taxon>Embryophyta</taxon>
        <taxon>Tracheophyta</taxon>
        <taxon>Spermatophyta</taxon>
        <taxon>Magnoliopsida</taxon>
        <taxon>eudicotyledons</taxon>
        <taxon>Gunneridae</taxon>
        <taxon>Pentapetalae</taxon>
        <taxon>rosids</taxon>
        <taxon>malvids</taxon>
        <taxon>Sapindales</taxon>
        <taxon>Sapindaceae</taxon>
        <taxon>Hippocastanoideae</taxon>
        <taxon>Acereae</taxon>
        <taxon>Acer</taxon>
    </lineage>
</organism>
<dbReference type="Proteomes" id="UP001064489">
    <property type="component" value="Chromosome 5"/>
</dbReference>
<dbReference type="AlphaFoldDB" id="A0AAD5IV63"/>
<gene>
    <name evidence="2" type="ORF">LWI28_013127</name>
</gene>
<reference evidence="2" key="2">
    <citation type="submission" date="2023-02" db="EMBL/GenBank/DDBJ databases">
        <authorList>
            <person name="Swenson N.G."/>
            <person name="Wegrzyn J.L."/>
            <person name="Mcevoy S.L."/>
        </authorList>
    </citation>
    <scope>NUCLEOTIDE SEQUENCE</scope>
    <source>
        <strain evidence="2">91603</strain>
        <tissue evidence="2">Leaf</tissue>
    </source>
</reference>
<dbReference type="EMBL" id="JAJSOW010000102">
    <property type="protein sequence ID" value="KAI9177273.1"/>
    <property type="molecule type" value="Genomic_DNA"/>
</dbReference>
<protein>
    <submittedName>
        <fullName evidence="2">Uncharacterized protein</fullName>
    </submittedName>
</protein>
<dbReference type="PANTHER" id="PTHR33107:SF5">
    <property type="entry name" value="KUNITZ TRYPSIN INHIBITOR 5"/>
    <property type="match status" value="1"/>
</dbReference>
<feature type="chain" id="PRO_5042220318" evidence="1">
    <location>
        <begin position="23"/>
        <end position="679"/>
    </location>
</feature>
<dbReference type="InterPro" id="IPR002160">
    <property type="entry name" value="Prot_inh_Kunz-lg"/>
</dbReference>
<accession>A0AAD5IV63</accession>
<dbReference type="SMART" id="SM00452">
    <property type="entry name" value="STI"/>
    <property type="match status" value="2"/>
</dbReference>
<dbReference type="Gene3D" id="2.80.10.50">
    <property type="match status" value="2"/>
</dbReference>
<evidence type="ECO:0000313" key="3">
    <source>
        <dbReference type="Proteomes" id="UP001064489"/>
    </source>
</evidence>
<keyword evidence="1" id="KW-0732">Signal</keyword>
<reference evidence="2" key="1">
    <citation type="journal article" date="2022" name="Plant J.">
        <title>Strategies of tolerance reflected in two North American maple genomes.</title>
        <authorList>
            <person name="McEvoy S.L."/>
            <person name="Sezen U.U."/>
            <person name="Trouern-Trend A."/>
            <person name="McMahon S.M."/>
            <person name="Schaberg P.G."/>
            <person name="Yang J."/>
            <person name="Wegrzyn J.L."/>
            <person name="Swenson N.G."/>
        </authorList>
    </citation>
    <scope>NUCLEOTIDE SEQUENCE</scope>
    <source>
        <strain evidence="2">91603</strain>
    </source>
</reference>
<dbReference type="PANTHER" id="PTHR33107">
    <property type="entry name" value="KUNITZ TRYPSIN INHIBITOR 2"/>
    <property type="match status" value="1"/>
</dbReference>
<dbReference type="InterPro" id="IPR011065">
    <property type="entry name" value="Kunitz_inhibitor_STI-like_sf"/>
</dbReference>
<dbReference type="Pfam" id="PF00197">
    <property type="entry name" value="Kunitz_legume"/>
    <property type="match status" value="2"/>
</dbReference>
<dbReference type="SUPFAM" id="SSF50386">
    <property type="entry name" value="STI-like"/>
    <property type="match status" value="2"/>
</dbReference>
<evidence type="ECO:0000256" key="1">
    <source>
        <dbReference type="SAM" id="SignalP"/>
    </source>
</evidence>
<dbReference type="PROSITE" id="PS00283">
    <property type="entry name" value="SOYBEAN_KUNITZ"/>
    <property type="match status" value="2"/>
</dbReference>